<dbReference type="Proteomes" id="UP000298009">
    <property type="component" value="Unassembled WGS sequence"/>
</dbReference>
<evidence type="ECO:0000313" key="1">
    <source>
        <dbReference type="EMBL" id="TGK78242.1"/>
    </source>
</evidence>
<dbReference type="RefSeq" id="WP_135602811.1">
    <property type="nucleotide sequence ID" value="NZ_RQFK01000033.1"/>
</dbReference>
<sequence length="185" mass="21965">MWHPFQKKRQSLKISEETIEKINEESARIGITQVLYLKVSRDNVGMGYVNIDFTEKTKLDKGPIRFANKNDEILLSRGELRFEFGKFYFYPNVDLEWKRTPRPEIHQLLSNYTFTEEPIYLESENFLSLRPILKNCFQKEKVVSVYFKKNICQLEIPILTKEKEVRISDEILTYLSSLYLTPLAK</sequence>
<protein>
    <submittedName>
        <fullName evidence="1">Uncharacterized protein</fullName>
    </submittedName>
</protein>
<dbReference type="OrthoDB" id="345545at2"/>
<keyword evidence="2" id="KW-1185">Reference proteome</keyword>
<reference evidence="1" key="1">
    <citation type="journal article" date="2019" name="PLoS Negl. Trop. Dis.">
        <title>Revisiting the worldwide diversity of Leptospira species in the environment.</title>
        <authorList>
            <person name="Vincent A.T."/>
            <person name="Schiettekatte O."/>
            <person name="Bourhy P."/>
            <person name="Veyrier F.J."/>
            <person name="Picardeau M."/>
        </authorList>
    </citation>
    <scope>NUCLEOTIDE SEQUENCE [LARGE SCALE GENOMIC DNA]</scope>
    <source>
        <strain evidence="1">201800287</strain>
    </source>
</reference>
<gene>
    <name evidence="1" type="ORF">EHQ24_16920</name>
</gene>
<comment type="caution">
    <text evidence="1">The sequence shown here is derived from an EMBL/GenBank/DDBJ whole genome shotgun (WGS) entry which is preliminary data.</text>
</comment>
<accession>A0A4R9HZI8</accession>
<organism evidence="1 2">
    <name type="scientific">Leptospira noumeaensis</name>
    <dbReference type="NCBI Taxonomy" id="2484964"/>
    <lineage>
        <taxon>Bacteria</taxon>
        <taxon>Pseudomonadati</taxon>
        <taxon>Spirochaetota</taxon>
        <taxon>Spirochaetia</taxon>
        <taxon>Leptospirales</taxon>
        <taxon>Leptospiraceae</taxon>
        <taxon>Leptospira</taxon>
    </lineage>
</organism>
<dbReference type="EMBL" id="RQFK01000033">
    <property type="protein sequence ID" value="TGK78242.1"/>
    <property type="molecule type" value="Genomic_DNA"/>
</dbReference>
<dbReference type="AlphaFoldDB" id="A0A4R9HZI8"/>
<name>A0A4R9HZI8_9LEPT</name>
<evidence type="ECO:0000313" key="2">
    <source>
        <dbReference type="Proteomes" id="UP000298009"/>
    </source>
</evidence>
<proteinExistence type="predicted"/>